<protein>
    <submittedName>
        <fullName evidence="1">Uncharacterized protein</fullName>
    </submittedName>
</protein>
<evidence type="ECO:0000313" key="2">
    <source>
        <dbReference type="Proteomes" id="UP000507470"/>
    </source>
</evidence>
<dbReference type="OrthoDB" id="10047052at2759"/>
<organism evidence="1 2">
    <name type="scientific">Mytilus coruscus</name>
    <name type="common">Sea mussel</name>
    <dbReference type="NCBI Taxonomy" id="42192"/>
    <lineage>
        <taxon>Eukaryota</taxon>
        <taxon>Metazoa</taxon>
        <taxon>Spiralia</taxon>
        <taxon>Lophotrochozoa</taxon>
        <taxon>Mollusca</taxon>
        <taxon>Bivalvia</taxon>
        <taxon>Autobranchia</taxon>
        <taxon>Pteriomorphia</taxon>
        <taxon>Mytilida</taxon>
        <taxon>Mytiloidea</taxon>
        <taxon>Mytilidae</taxon>
        <taxon>Mytilinae</taxon>
        <taxon>Mytilus</taxon>
    </lineage>
</organism>
<accession>A0A6J8BW52</accession>
<proteinExistence type="predicted"/>
<dbReference type="Proteomes" id="UP000507470">
    <property type="component" value="Unassembled WGS sequence"/>
</dbReference>
<reference evidence="1 2" key="1">
    <citation type="submission" date="2020-06" db="EMBL/GenBank/DDBJ databases">
        <authorList>
            <person name="Li R."/>
            <person name="Bekaert M."/>
        </authorList>
    </citation>
    <scope>NUCLEOTIDE SEQUENCE [LARGE SCALE GENOMIC DNA]</scope>
    <source>
        <strain evidence="2">wild</strain>
    </source>
</reference>
<keyword evidence="2" id="KW-1185">Reference proteome</keyword>
<gene>
    <name evidence="1" type="ORF">MCOR_23546</name>
</gene>
<dbReference type="AlphaFoldDB" id="A0A6J8BW52"/>
<name>A0A6J8BW52_MYTCO</name>
<dbReference type="EMBL" id="CACVKT020004153">
    <property type="protein sequence ID" value="CAC5388268.1"/>
    <property type="molecule type" value="Genomic_DNA"/>
</dbReference>
<sequence>MTSWGVQRQLLSLLVTDYSFVEIQKGIPNLSRYKYTSAKKHAELNGVGMPVTESKLYREKATKQQIDHFLQFVLSPAIMTDSPFGECNFKLASGSELTAPKIILNTVRTRTVNLYLKYCEEMNYLSVLSDRSYMRLLEAIQPSVHKSMKGLDNYAAEGGKAFDDMKTASSILGQIGKGKQWEENVH</sequence>
<evidence type="ECO:0000313" key="1">
    <source>
        <dbReference type="EMBL" id="CAC5388268.1"/>
    </source>
</evidence>